<feature type="transmembrane region" description="Helical" evidence="1">
    <location>
        <begin position="487"/>
        <end position="508"/>
    </location>
</feature>
<feature type="transmembrane region" description="Helical" evidence="1">
    <location>
        <begin position="64"/>
        <end position="84"/>
    </location>
</feature>
<evidence type="ECO:0000256" key="1">
    <source>
        <dbReference type="SAM" id="Phobius"/>
    </source>
</evidence>
<name>A0A6A1R0I6_9BURK</name>
<feature type="domain" description="TraG N-terminal Proteobacteria" evidence="2">
    <location>
        <begin position="8"/>
        <end position="524"/>
    </location>
</feature>
<keyword evidence="1" id="KW-0812">Transmembrane</keyword>
<evidence type="ECO:0000259" key="2">
    <source>
        <dbReference type="Pfam" id="PF07916"/>
    </source>
</evidence>
<dbReference type="EMBL" id="VZOT01000010">
    <property type="protein sequence ID" value="KAB0585787.1"/>
    <property type="molecule type" value="Genomic_DNA"/>
</dbReference>
<reference evidence="3" key="1">
    <citation type="submission" date="2019-09" db="EMBL/GenBank/DDBJ databases">
        <title>Draft genome sequences of 48 bacterial type strains from the CCUG.</title>
        <authorList>
            <person name="Tunovic T."/>
            <person name="Pineiro-Iglesias B."/>
            <person name="Unosson C."/>
            <person name="Inganas E."/>
            <person name="Ohlen M."/>
            <person name="Cardew S."/>
            <person name="Jensie-Markopoulos S."/>
            <person name="Salva-Serra F."/>
            <person name="Jaen-Luchoro D."/>
            <person name="Karlsson R."/>
            <person name="Svensson-Stadler L."/>
            <person name="Chun J."/>
            <person name="Moore E."/>
        </authorList>
    </citation>
    <scope>NUCLEOTIDE SEQUENCE</scope>
    <source>
        <strain evidence="3">CCUG 15333</strain>
    </source>
</reference>
<dbReference type="Pfam" id="PF07916">
    <property type="entry name" value="TraG_N"/>
    <property type="match status" value="1"/>
</dbReference>
<keyword evidence="1" id="KW-1133">Transmembrane helix</keyword>
<dbReference type="AlphaFoldDB" id="A0A6A1R0I6"/>
<proteinExistence type="predicted"/>
<dbReference type="RefSeq" id="WP_151045222.1">
    <property type="nucleotide sequence ID" value="NZ_VZOT01000010.1"/>
</dbReference>
<feature type="transmembrane region" description="Helical" evidence="1">
    <location>
        <begin position="424"/>
        <end position="446"/>
    </location>
</feature>
<keyword evidence="1" id="KW-0472">Membrane</keyword>
<feature type="transmembrane region" description="Helical" evidence="1">
    <location>
        <begin position="399"/>
        <end position="418"/>
    </location>
</feature>
<dbReference type="InterPro" id="IPR012931">
    <property type="entry name" value="TraG_N_Proteobacteria"/>
</dbReference>
<organism evidence="3">
    <name type="scientific">Comamonas kerstersii</name>
    <dbReference type="NCBI Taxonomy" id="225992"/>
    <lineage>
        <taxon>Bacteria</taxon>
        <taxon>Pseudomonadati</taxon>
        <taxon>Pseudomonadota</taxon>
        <taxon>Betaproteobacteria</taxon>
        <taxon>Burkholderiales</taxon>
        <taxon>Comamonadaceae</taxon>
        <taxon>Comamonas</taxon>
    </lineage>
</organism>
<accession>A0A6A1R0I6</accession>
<protein>
    <submittedName>
        <fullName evidence="3">Conjugal transfer protein TraG</fullName>
    </submittedName>
</protein>
<sequence length="542" mass="60147">MKLDSYLEIFTTLYGWAFANLLGEIITGTGLAALPFALIVFNAWREAKERGMGFDGVTGLLESVQTKLITAVMVMMLCFMSSPWTSLSNIRLSYVPTRSYDGEPPKEASLNGGTGSGYDAAMANAKNAAFSSEGNLTFVPIWWYSIMTISSGVNSSFKAGFNSSGEDLRMIQDMARMATIEDSQLLHDIQRFYSECFVPARSKYFRTPRNELSANALQILDRNNKPYGPGDVDWIGSQLFRTEPGFYTMMRSYNPVPGWAIDFSRDTDYIQTPATEGPEAGYVNPDWGRPTCKQWWETGTTGLRDRMVNHTSMWQRMTNFASSGTTEDQGKDSVAKLAFQKANPTFISPDTMLGNDRATSTKIYQATTGFVSSIGVGVQTLQASLSLTALLNALPMAQALILMALYMLLPLITFMSGYSLSVMWHGAIAIFTIKFWTVLWFVARWIDSNLVKSMYPGAGNNMIFQELAQVATEGESQLYKRMILEGLLMMMFVGFPLIWTTLVGWIGFNIVNLNGMMDQSSHQAQNAGKTSLSAAKKFVPLK</sequence>
<gene>
    <name evidence="3" type="ORF">F7P80_12755</name>
</gene>
<comment type="caution">
    <text evidence="3">The sequence shown here is derived from an EMBL/GenBank/DDBJ whole genome shotgun (WGS) entry which is preliminary data.</text>
</comment>
<feature type="transmembrane region" description="Helical" evidence="1">
    <location>
        <begin position="21"/>
        <end position="44"/>
    </location>
</feature>
<evidence type="ECO:0000313" key="3">
    <source>
        <dbReference type="EMBL" id="KAB0585787.1"/>
    </source>
</evidence>